<keyword evidence="3" id="KW-1185">Reference proteome</keyword>
<protein>
    <submittedName>
        <fullName evidence="2">Uncharacterized protein</fullName>
    </submittedName>
</protein>
<comment type="caution">
    <text evidence="2">The sequence shown here is derived from an EMBL/GenBank/DDBJ whole genome shotgun (WGS) entry which is preliminary data.</text>
</comment>
<feature type="region of interest" description="Disordered" evidence="1">
    <location>
        <begin position="46"/>
        <end position="101"/>
    </location>
</feature>
<evidence type="ECO:0000313" key="2">
    <source>
        <dbReference type="EMBL" id="KAH0822304.1"/>
    </source>
</evidence>
<reference evidence="2" key="1">
    <citation type="journal article" date="2020" name="J Insects Food Feed">
        <title>The yellow mealworm (Tenebrio molitor) genome: a resource for the emerging insects as food and feed industry.</title>
        <authorList>
            <person name="Eriksson T."/>
            <person name="Andere A."/>
            <person name="Kelstrup H."/>
            <person name="Emery V."/>
            <person name="Picard C."/>
        </authorList>
    </citation>
    <scope>NUCLEOTIDE SEQUENCE</scope>
    <source>
        <strain evidence="2">Stoneville</strain>
        <tissue evidence="2">Whole head</tissue>
    </source>
</reference>
<reference evidence="2" key="2">
    <citation type="submission" date="2021-08" db="EMBL/GenBank/DDBJ databases">
        <authorList>
            <person name="Eriksson T."/>
        </authorList>
    </citation>
    <scope>NUCLEOTIDE SEQUENCE</scope>
    <source>
        <strain evidence="2">Stoneville</strain>
        <tissue evidence="2">Whole head</tissue>
    </source>
</reference>
<dbReference type="AlphaFoldDB" id="A0A8J6HX11"/>
<dbReference type="Proteomes" id="UP000719412">
    <property type="component" value="Unassembled WGS sequence"/>
</dbReference>
<feature type="compositionally biased region" description="Basic and acidic residues" evidence="1">
    <location>
        <begin position="62"/>
        <end position="71"/>
    </location>
</feature>
<proteinExistence type="predicted"/>
<accession>A0A8J6HX11</accession>
<dbReference type="EMBL" id="JABDTM020003007">
    <property type="protein sequence ID" value="KAH0822304.1"/>
    <property type="molecule type" value="Genomic_DNA"/>
</dbReference>
<gene>
    <name evidence="2" type="ORF">GEV33_000487</name>
</gene>
<organism evidence="2 3">
    <name type="scientific">Tenebrio molitor</name>
    <name type="common">Yellow mealworm beetle</name>
    <dbReference type="NCBI Taxonomy" id="7067"/>
    <lineage>
        <taxon>Eukaryota</taxon>
        <taxon>Metazoa</taxon>
        <taxon>Ecdysozoa</taxon>
        <taxon>Arthropoda</taxon>
        <taxon>Hexapoda</taxon>
        <taxon>Insecta</taxon>
        <taxon>Pterygota</taxon>
        <taxon>Neoptera</taxon>
        <taxon>Endopterygota</taxon>
        <taxon>Coleoptera</taxon>
        <taxon>Polyphaga</taxon>
        <taxon>Cucujiformia</taxon>
        <taxon>Tenebrionidae</taxon>
        <taxon>Tenebrio</taxon>
    </lineage>
</organism>
<feature type="compositionally biased region" description="Gly residues" evidence="1">
    <location>
        <begin position="48"/>
        <end position="59"/>
    </location>
</feature>
<evidence type="ECO:0000256" key="1">
    <source>
        <dbReference type="SAM" id="MobiDB-lite"/>
    </source>
</evidence>
<evidence type="ECO:0000313" key="3">
    <source>
        <dbReference type="Proteomes" id="UP000719412"/>
    </source>
</evidence>
<name>A0A8J6HX11_TENMO</name>
<sequence length="112" mass="11834">MDLSFAPNRTEKRPSCAPVQIEPIFRTQSIISLGNQVLAEQLRRARRGGGLTPGGGPGGLWSREKCVRERMPGGSGGGSRSSRSGSKASVQYNSGRFLGDHNPRALAASLLG</sequence>